<evidence type="ECO:0000256" key="1">
    <source>
        <dbReference type="ARBA" id="ARBA00004173"/>
    </source>
</evidence>
<evidence type="ECO:0000313" key="8">
    <source>
        <dbReference type="EMBL" id="EPE07546.1"/>
    </source>
</evidence>
<evidence type="ECO:0000313" key="9">
    <source>
        <dbReference type="Proteomes" id="UP000016923"/>
    </source>
</evidence>
<evidence type="ECO:0000256" key="4">
    <source>
        <dbReference type="ARBA" id="ARBA00022980"/>
    </source>
</evidence>
<evidence type="ECO:0000256" key="2">
    <source>
        <dbReference type="ARBA" id="ARBA00008560"/>
    </source>
</evidence>
<dbReference type="OMA" id="HCMESIR"/>
<dbReference type="eggNOG" id="KOG4080">
    <property type="taxonomic scope" value="Eukaryota"/>
</dbReference>
<dbReference type="InterPro" id="IPR002677">
    <property type="entry name" value="Ribosomal_bL32"/>
</dbReference>
<evidence type="ECO:0000256" key="5">
    <source>
        <dbReference type="ARBA" id="ARBA00023128"/>
    </source>
</evidence>
<dbReference type="InterPro" id="IPR011332">
    <property type="entry name" value="Ribosomal_zn-bd"/>
</dbReference>
<proteinExistence type="inferred from homology"/>
<dbReference type="GO" id="GO:0006412">
    <property type="term" value="P:translation"/>
    <property type="evidence" value="ECO:0007669"/>
    <property type="project" value="InterPro"/>
</dbReference>
<sequence>MAAAPLRTAFSAAALLPRLAAPQTSASATAAVSASLTSTIVSSSLISLRTFRAASLFARQIAATPYLPAFSIAFPSISSFLEGIWESVLRAVPKKKTSHMKKRHRQMAGKALRDVKALCQCPACGRTKRQHHVCPHCMESIREMLKKST</sequence>
<name>S3C6M9_OPHP1</name>
<dbReference type="PANTHER" id="PTHR21026">
    <property type="entry name" value="39S RIBOSOMAL PROTEIN L32, MITOCHONDRIAL"/>
    <property type="match status" value="1"/>
</dbReference>
<dbReference type="SUPFAM" id="SSF57829">
    <property type="entry name" value="Zn-binding ribosomal proteins"/>
    <property type="match status" value="1"/>
</dbReference>
<dbReference type="Proteomes" id="UP000016923">
    <property type="component" value="Unassembled WGS sequence"/>
</dbReference>
<dbReference type="GO" id="GO:0005762">
    <property type="term" value="C:mitochondrial large ribosomal subunit"/>
    <property type="evidence" value="ECO:0007669"/>
    <property type="project" value="TreeGrafter"/>
</dbReference>
<keyword evidence="6" id="KW-0687">Ribonucleoprotein</keyword>
<evidence type="ECO:0000256" key="3">
    <source>
        <dbReference type="ARBA" id="ARBA00022946"/>
    </source>
</evidence>
<dbReference type="NCBIfam" id="TIGR01031">
    <property type="entry name" value="rpmF_bact"/>
    <property type="match status" value="1"/>
</dbReference>
<dbReference type="EMBL" id="KE148150">
    <property type="protein sequence ID" value="EPE07546.1"/>
    <property type="molecule type" value="Genomic_DNA"/>
</dbReference>
<dbReference type="AlphaFoldDB" id="S3C6M9"/>
<dbReference type="VEuPathDB" id="FungiDB:F503_00268"/>
<organism evidence="8 9">
    <name type="scientific">Ophiostoma piceae (strain UAMH 11346)</name>
    <name type="common">Sap stain fungus</name>
    <dbReference type="NCBI Taxonomy" id="1262450"/>
    <lineage>
        <taxon>Eukaryota</taxon>
        <taxon>Fungi</taxon>
        <taxon>Dikarya</taxon>
        <taxon>Ascomycota</taxon>
        <taxon>Pezizomycotina</taxon>
        <taxon>Sordariomycetes</taxon>
        <taxon>Sordariomycetidae</taxon>
        <taxon>Ophiostomatales</taxon>
        <taxon>Ophiostomataceae</taxon>
        <taxon>Ophiostoma</taxon>
    </lineage>
</organism>
<keyword evidence="5" id="KW-0496">Mitochondrion</keyword>
<dbReference type="Pfam" id="PF01783">
    <property type="entry name" value="Ribosomal_L32p"/>
    <property type="match status" value="1"/>
</dbReference>
<keyword evidence="4" id="KW-0689">Ribosomal protein</keyword>
<dbReference type="GO" id="GO:0003735">
    <property type="term" value="F:structural constituent of ribosome"/>
    <property type="evidence" value="ECO:0007669"/>
    <property type="project" value="InterPro"/>
</dbReference>
<evidence type="ECO:0000256" key="7">
    <source>
        <dbReference type="ARBA" id="ARBA00039935"/>
    </source>
</evidence>
<dbReference type="PANTHER" id="PTHR21026:SF2">
    <property type="entry name" value="LARGE RIBOSOMAL SUBUNIT PROTEIN BL32M"/>
    <property type="match status" value="1"/>
</dbReference>
<dbReference type="OrthoDB" id="2014905at2759"/>
<keyword evidence="3" id="KW-0809">Transit peptide</keyword>
<reference evidence="8 9" key="1">
    <citation type="journal article" date="2013" name="BMC Genomics">
        <title>The genome and transcriptome of the pine saprophyte Ophiostoma piceae, and a comparison with the bark beetle-associated pine pathogen Grosmannia clavigera.</title>
        <authorList>
            <person name="Haridas S."/>
            <person name="Wang Y."/>
            <person name="Lim L."/>
            <person name="Massoumi Alamouti S."/>
            <person name="Jackman S."/>
            <person name="Docking R."/>
            <person name="Robertson G."/>
            <person name="Birol I."/>
            <person name="Bohlmann J."/>
            <person name="Breuil C."/>
        </authorList>
    </citation>
    <scope>NUCLEOTIDE SEQUENCE [LARGE SCALE GENOMIC DNA]</scope>
    <source>
        <strain evidence="8 9">UAMH 11346</strain>
    </source>
</reference>
<dbReference type="InterPro" id="IPR051991">
    <property type="entry name" value="Mitoribosomal_protein_bL32"/>
</dbReference>
<comment type="similarity">
    <text evidence="2">Belongs to the bacterial ribosomal protein bL32 family.</text>
</comment>
<gene>
    <name evidence="8" type="ORF">F503_00268</name>
</gene>
<dbReference type="HOGENOM" id="CLU_129084_0_2_1"/>
<comment type="subcellular location">
    <subcellularLocation>
        <location evidence="1">Mitochondrion</location>
    </subcellularLocation>
</comment>
<accession>S3C6M9</accession>
<keyword evidence="9" id="KW-1185">Reference proteome</keyword>
<dbReference type="STRING" id="1262450.S3C6M9"/>
<evidence type="ECO:0000256" key="6">
    <source>
        <dbReference type="ARBA" id="ARBA00023274"/>
    </source>
</evidence>
<protein>
    <recommendedName>
        <fullName evidence="7">Large ribosomal subunit protein bL32m</fullName>
    </recommendedName>
</protein>